<reference evidence="6" key="1">
    <citation type="submission" date="2022-11" db="EMBL/GenBank/DDBJ databases">
        <authorList>
            <person name="Petersen C."/>
        </authorList>
    </citation>
    <scope>NUCLEOTIDE SEQUENCE</scope>
    <source>
        <strain evidence="6">IBT 30069</strain>
    </source>
</reference>
<organism evidence="6 7">
    <name type="scientific">Penicillium angulare</name>
    <dbReference type="NCBI Taxonomy" id="116970"/>
    <lineage>
        <taxon>Eukaryota</taxon>
        <taxon>Fungi</taxon>
        <taxon>Dikarya</taxon>
        <taxon>Ascomycota</taxon>
        <taxon>Pezizomycotina</taxon>
        <taxon>Eurotiomycetes</taxon>
        <taxon>Eurotiomycetidae</taxon>
        <taxon>Eurotiales</taxon>
        <taxon>Aspergillaceae</taxon>
        <taxon>Penicillium</taxon>
    </lineage>
</organism>
<feature type="domain" description="Methyltransferase" evidence="5">
    <location>
        <begin position="87"/>
        <end position="184"/>
    </location>
</feature>
<comment type="caution">
    <text evidence="6">The sequence shown here is derived from an EMBL/GenBank/DDBJ whole genome shotgun (WGS) entry which is preliminary data.</text>
</comment>
<evidence type="ECO:0000256" key="4">
    <source>
        <dbReference type="ARBA" id="ARBA00038314"/>
    </source>
</evidence>
<proteinExistence type="inferred from homology"/>
<keyword evidence="2" id="KW-0808">Transferase</keyword>
<dbReference type="CDD" id="cd02440">
    <property type="entry name" value="AdoMet_MTases"/>
    <property type="match status" value="1"/>
</dbReference>
<dbReference type="InterPro" id="IPR025714">
    <property type="entry name" value="Methyltranfer_dom"/>
</dbReference>
<evidence type="ECO:0000256" key="2">
    <source>
        <dbReference type="ARBA" id="ARBA00022679"/>
    </source>
</evidence>
<gene>
    <name evidence="6" type="ORF">N7456_009806</name>
</gene>
<dbReference type="Proteomes" id="UP001149165">
    <property type="component" value="Unassembled WGS sequence"/>
</dbReference>
<dbReference type="SUPFAM" id="SSF53335">
    <property type="entry name" value="S-adenosyl-L-methionine-dependent methyltransferases"/>
    <property type="match status" value="1"/>
</dbReference>
<dbReference type="EMBL" id="JAPQKH010000006">
    <property type="protein sequence ID" value="KAJ5093945.1"/>
    <property type="molecule type" value="Genomic_DNA"/>
</dbReference>
<evidence type="ECO:0000313" key="6">
    <source>
        <dbReference type="EMBL" id="KAJ5093945.1"/>
    </source>
</evidence>
<evidence type="ECO:0000256" key="3">
    <source>
        <dbReference type="ARBA" id="ARBA00022691"/>
    </source>
</evidence>
<evidence type="ECO:0000313" key="7">
    <source>
        <dbReference type="Proteomes" id="UP001149165"/>
    </source>
</evidence>
<dbReference type="PANTHER" id="PTHR35897">
    <property type="entry name" value="METHYLTRANSFERASE AUSD"/>
    <property type="match status" value="1"/>
</dbReference>
<dbReference type="Pfam" id="PF13847">
    <property type="entry name" value="Methyltransf_31"/>
    <property type="match status" value="1"/>
</dbReference>
<accession>A0A9W9K5W2</accession>
<dbReference type="AlphaFoldDB" id="A0A9W9K5W2"/>
<protein>
    <recommendedName>
        <fullName evidence="5">Methyltransferase domain-containing protein</fullName>
    </recommendedName>
</protein>
<dbReference type="PANTHER" id="PTHR35897:SF1">
    <property type="entry name" value="METHYLTRANSFERASE AUSD"/>
    <property type="match status" value="1"/>
</dbReference>
<reference evidence="6" key="2">
    <citation type="journal article" date="2023" name="IMA Fungus">
        <title>Comparative genomic study of the Penicillium genus elucidates a diverse pangenome and 15 lateral gene transfer events.</title>
        <authorList>
            <person name="Petersen C."/>
            <person name="Sorensen T."/>
            <person name="Nielsen M.R."/>
            <person name="Sondergaard T.E."/>
            <person name="Sorensen J.L."/>
            <person name="Fitzpatrick D.A."/>
            <person name="Frisvad J.C."/>
            <person name="Nielsen K.L."/>
        </authorList>
    </citation>
    <scope>NUCLEOTIDE SEQUENCE</scope>
    <source>
        <strain evidence="6">IBT 30069</strain>
    </source>
</reference>
<sequence>MPSRVDSFPSWGDEIDASELINGEGGQLLQSYTKMRPENIESHVKYIAKKGWNVLRYPCFQQFLFLHLDLSRSPIYQKVIKQTQSGGLLLDIGCGLGQDLRRLVQDGVPGKNLIGLEIQHAYIDLGYELFQDKSMLQCKFLVQDFFKDTAELVSLEKKITIMNSGYFMHMFDWEKQLDVAKRMIHLIAPSEGSIITGVNFGSSHFAGPFSDVPPGFDAIYLHNQHSLSEIWSEAAKATGTKWKFDCVIEDDKNFKNMASGGCRLRWTVEKQ</sequence>
<comment type="pathway">
    <text evidence="1">Secondary metabolite biosynthesis.</text>
</comment>
<dbReference type="InterPro" id="IPR051654">
    <property type="entry name" value="Meroterpenoid_MTases"/>
</dbReference>
<dbReference type="Gene3D" id="3.40.50.150">
    <property type="entry name" value="Vaccinia Virus protein VP39"/>
    <property type="match status" value="1"/>
</dbReference>
<dbReference type="GO" id="GO:0016740">
    <property type="term" value="F:transferase activity"/>
    <property type="evidence" value="ECO:0007669"/>
    <property type="project" value="UniProtKB-KW"/>
</dbReference>
<comment type="similarity">
    <text evidence="4">Belongs to the class I-like SAM-binding methyltransferase superfamily.</text>
</comment>
<evidence type="ECO:0000259" key="5">
    <source>
        <dbReference type="Pfam" id="PF13847"/>
    </source>
</evidence>
<keyword evidence="7" id="KW-1185">Reference proteome</keyword>
<dbReference type="OrthoDB" id="2094832at2759"/>
<name>A0A9W9K5W2_9EURO</name>
<keyword evidence="3" id="KW-0949">S-adenosyl-L-methionine</keyword>
<evidence type="ECO:0000256" key="1">
    <source>
        <dbReference type="ARBA" id="ARBA00005179"/>
    </source>
</evidence>
<dbReference type="InterPro" id="IPR029063">
    <property type="entry name" value="SAM-dependent_MTases_sf"/>
</dbReference>